<sequence>KAFDKLQHPFMIKTLNKMDIEGKYLNIIKAIYDKPTANIILNGEKLKAIPLRTATRQGCPLSPLLFNIVLEVLARAIRQEKEIKEIQIGKEVKLSLFADDMILYIENPKESNRKLLEVSITTAKLQ</sequence>
<name>A0ABN7XJC8_GIGMA</name>
<feature type="non-terminal residue" evidence="2">
    <location>
        <position position="126"/>
    </location>
</feature>
<evidence type="ECO:0000259" key="1">
    <source>
        <dbReference type="PROSITE" id="PS50878"/>
    </source>
</evidence>
<dbReference type="EMBL" id="CAJVQB010149066">
    <property type="protein sequence ID" value="CAG8855408.1"/>
    <property type="molecule type" value="Genomic_DNA"/>
</dbReference>
<protein>
    <submittedName>
        <fullName evidence="2">9367_t:CDS:1</fullName>
    </submittedName>
</protein>
<dbReference type="PANTHER" id="PTHR19446">
    <property type="entry name" value="REVERSE TRANSCRIPTASES"/>
    <property type="match status" value="1"/>
</dbReference>
<dbReference type="PROSITE" id="PS50878">
    <property type="entry name" value="RT_POL"/>
    <property type="match status" value="1"/>
</dbReference>
<gene>
    <name evidence="2" type="ORF">GMARGA_LOCUS44229</name>
</gene>
<dbReference type="SUPFAM" id="SSF56672">
    <property type="entry name" value="DNA/RNA polymerases"/>
    <property type="match status" value="1"/>
</dbReference>
<evidence type="ECO:0000313" key="2">
    <source>
        <dbReference type="EMBL" id="CAG8855408.1"/>
    </source>
</evidence>
<dbReference type="InterPro" id="IPR043502">
    <property type="entry name" value="DNA/RNA_pol_sf"/>
</dbReference>
<dbReference type="InterPro" id="IPR000477">
    <property type="entry name" value="RT_dom"/>
</dbReference>
<organism evidence="2 3">
    <name type="scientific">Gigaspora margarita</name>
    <dbReference type="NCBI Taxonomy" id="4874"/>
    <lineage>
        <taxon>Eukaryota</taxon>
        <taxon>Fungi</taxon>
        <taxon>Fungi incertae sedis</taxon>
        <taxon>Mucoromycota</taxon>
        <taxon>Glomeromycotina</taxon>
        <taxon>Glomeromycetes</taxon>
        <taxon>Diversisporales</taxon>
        <taxon>Gigasporaceae</taxon>
        <taxon>Gigaspora</taxon>
    </lineage>
</organism>
<proteinExistence type="predicted"/>
<keyword evidence="3" id="KW-1185">Reference proteome</keyword>
<dbReference type="Proteomes" id="UP000789901">
    <property type="component" value="Unassembled WGS sequence"/>
</dbReference>
<comment type="caution">
    <text evidence="2">The sequence shown here is derived from an EMBL/GenBank/DDBJ whole genome shotgun (WGS) entry which is preliminary data.</text>
</comment>
<dbReference type="Pfam" id="PF00078">
    <property type="entry name" value="RVT_1"/>
    <property type="match status" value="1"/>
</dbReference>
<feature type="domain" description="Reverse transcriptase" evidence="1">
    <location>
        <begin position="1"/>
        <end position="126"/>
    </location>
</feature>
<evidence type="ECO:0000313" key="3">
    <source>
        <dbReference type="Proteomes" id="UP000789901"/>
    </source>
</evidence>
<feature type="non-terminal residue" evidence="2">
    <location>
        <position position="1"/>
    </location>
</feature>
<accession>A0ABN7XJC8</accession>
<reference evidence="2 3" key="1">
    <citation type="submission" date="2021-06" db="EMBL/GenBank/DDBJ databases">
        <authorList>
            <person name="Kallberg Y."/>
            <person name="Tangrot J."/>
            <person name="Rosling A."/>
        </authorList>
    </citation>
    <scope>NUCLEOTIDE SEQUENCE [LARGE SCALE GENOMIC DNA]</scope>
    <source>
        <strain evidence="2 3">120-4 pot B 10/14</strain>
    </source>
</reference>